<reference evidence="1 2" key="2">
    <citation type="submission" date="2013-04" db="EMBL/GenBank/DDBJ databases">
        <title>The Genome Sequence of Bilophila wadsworthia 3_1_6.</title>
        <authorList>
            <consortium name="The Broad Institute Genomics Platform"/>
            <person name="Earl A."/>
            <person name="Ward D."/>
            <person name="Feldgarden M."/>
            <person name="Gevers D."/>
            <person name="Sibley C."/>
            <person name="Strauss J."/>
            <person name="Allen-Vercoe E."/>
            <person name="Walker B."/>
            <person name="Young S."/>
            <person name="Zeng Q."/>
            <person name="Gargeya S."/>
            <person name="Fitzgerald M."/>
            <person name="Haas B."/>
            <person name="Abouelleil A."/>
            <person name="Allen A.W."/>
            <person name="Alvarado L."/>
            <person name="Arachchi H.M."/>
            <person name="Berlin A.M."/>
            <person name="Chapman S.B."/>
            <person name="Gainer-Dewar J."/>
            <person name="Goldberg J."/>
            <person name="Griggs A."/>
            <person name="Gujja S."/>
            <person name="Hansen M."/>
            <person name="Howarth C."/>
            <person name="Imamovic A."/>
            <person name="Ireland A."/>
            <person name="Larimer J."/>
            <person name="McCowan C."/>
            <person name="Murphy C."/>
            <person name="Pearson M."/>
            <person name="Poon T.W."/>
            <person name="Priest M."/>
            <person name="Roberts A."/>
            <person name="Saif S."/>
            <person name="Shea T."/>
            <person name="Sisk P."/>
            <person name="Sykes S."/>
            <person name="Wortman J."/>
            <person name="Nusbaum C."/>
            <person name="Birren B."/>
        </authorList>
    </citation>
    <scope>NUCLEOTIDE SEQUENCE [LARGE SCALE GENOMIC DNA]</scope>
    <source>
        <strain evidence="1 2">3_1_6</strain>
    </source>
</reference>
<gene>
    <name evidence="1" type="ORF">HMPREF0179_05188</name>
</gene>
<dbReference type="AlphaFoldDB" id="S2KT71"/>
<protein>
    <submittedName>
        <fullName evidence="1">Uncharacterized protein</fullName>
    </submittedName>
</protein>
<organism evidence="1 2">
    <name type="scientific">Bilophila wadsworthia (strain 3_1_6)</name>
    <dbReference type="NCBI Taxonomy" id="563192"/>
    <lineage>
        <taxon>Bacteria</taxon>
        <taxon>Pseudomonadati</taxon>
        <taxon>Thermodesulfobacteriota</taxon>
        <taxon>Desulfovibrionia</taxon>
        <taxon>Desulfovibrionales</taxon>
        <taxon>Desulfovibrionaceae</taxon>
        <taxon>Bilophila</taxon>
    </lineage>
</organism>
<dbReference type="HOGENOM" id="CLU_2300274_0_0_7"/>
<keyword evidence="2" id="KW-1185">Reference proteome</keyword>
<evidence type="ECO:0000313" key="2">
    <source>
        <dbReference type="Proteomes" id="UP000006034"/>
    </source>
</evidence>
<comment type="caution">
    <text evidence="1">The sequence shown here is derived from an EMBL/GenBank/DDBJ whole genome shotgun (WGS) entry which is preliminary data.</text>
</comment>
<dbReference type="Proteomes" id="UP000006034">
    <property type="component" value="Unassembled WGS sequence"/>
</dbReference>
<evidence type="ECO:0000313" key="1">
    <source>
        <dbReference type="EMBL" id="EPC05905.1"/>
    </source>
</evidence>
<dbReference type="EMBL" id="ADCP02000001">
    <property type="protein sequence ID" value="EPC05905.1"/>
    <property type="molecule type" value="Genomic_DNA"/>
</dbReference>
<name>S2KT71_BILW3</name>
<proteinExistence type="predicted"/>
<sequence>MCGLLGWQGGKRCKEMVMRWGDSCRVFPLLPERLEGMGTEGAAWKRCLRARILLRTLSFPEVFQHPVEYMAMERVIRGQGGMIEILGGIVEHPEPPHEAL</sequence>
<accession>S2KT71</accession>
<reference evidence="1 2" key="1">
    <citation type="submission" date="2010-10" db="EMBL/GenBank/DDBJ databases">
        <authorList>
            <consortium name="The Broad Institute Genome Sequencing Platform"/>
            <person name="Ward D."/>
            <person name="Earl A."/>
            <person name="Feldgarden M."/>
            <person name="Young S.K."/>
            <person name="Gargeya S."/>
            <person name="Zeng Q."/>
            <person name="Alvarado L."/>
            <person name="Berlin A."/>
            <person name="Bochicchio J."/>
            <person name="Chapman S.B."/>
            <person name="Chen Z."/>
            <person name="Freedman E."/>
            <person name="Gellesch M."/>
            <person name="Goldberg J."/>
            <person name="Griggs A."/>
            <person name="Gujja S."/>
            <person name="Heilman E."/>
            <person name="Heiman D."/>
            <person name="Howarth C."/>
            <person name="Mehta T."/>
            <person name="Neiman D."/>
            <person name="Pearson M."/>
            <person name="Roberts A."/>
            <person name="Saif S."/>
            <person name="Shea T."/>
            <person name="Shenoy N."/>
            <person name="Sisk P."/>
            <person name="Stolte C."/>
            <person name="Sykes S."/>
            <person name="White J."/>
            <person name="Yandava C."/>
            <person name="Allen-Vercoe E."/>
            <person name="Sibley C."/>
            <person name="Ambrose C.E."/>
            <person name="Strauss J."/>
            <person name="Daigneault M."/>
            <person name="Haas B."/>
            <person name="Nusbaum C."/>
            <person name="Birren B."/>
        </authorList>
    </citation>
    <scope>NUCLEOTIDE SEQUENCE [LARGE SCALE GENOMIC DNA]</scope>
    <source>
        <strain evidence="1 2">3_1_6</strain>
    </source>
</reference>